<dbReference type="GO" id="GO:0006270">
    <property type="term" value="P:DNA replication initiation"/>
    <property type="evidence" value="ECO:0007669"/>
    <property type="project" value="TreeGrafter"/>
</dbReference>
<dbReference type="PANTHER" id="PTHR12705">
    <property type="entry name" value="ORIGIN RECOGNITION COMPLEX SUBUNIT 5"/>
    <property type="match status" value="1"/>
</dbReference>
<dbReference type="Proteomes" id="UP000292702">
    <property type="component" value="Unassembled WGS sequence"/>
</dbReference>
<evidence type="ECO:0000256" key="4">
    <source>
        <dbReference type="SAM" id="MobiDB-lite"/>
    </source>
</evidence>
<feature type="domain" description="ORC5 lid" evidence="6">
    <location>
        <begin position="251"/>
        <end position="289"/>
    </location>
</feature>
<gene>
    <name evidence="7" type="ORF">EIP91_005693</name>
</gene>
<evidence type="ECO:0000256" key="3">
    <source>
        <dbReference type="ARBA" id="ARBA00023242"/>
    </source>
</evidence>
<dbReference type="Pfam" id="PF21639">
    <property type="entry name" value="ORC5_lid"/>
    <property type="match status" value="1"/>
</dbReference>
<dbReference type="PANTHER" id="PTHR12705:SF0">
    <property type="entry name" value="ORIGIN RECOGNITION COMPLEX SUBUNIT 5"/>
    <property type="match status" value="1"/>
</dbReference>
<keyword evidence="8" id="KW-1185">Reference proteome</keyword>
<evidence type="ECO:0000313" key="7">
    <source>
        <dbReference type="EMBL" id="TCD63312.1"/>
    </source>
</evidence>
<reference evidence="7 8" key="1">
    <citation type="submission" date="2018-11" db="EMBL/GenBank/DDBJ databases">
        <title>Genome assembly of Steccherinum ochraceum LE-BIN_3174, the white-rot fungus of the Steccherinaceae family (The Residual Polyporoid clade, Polyporales, Basidiomycota).</title>
        <authorList>
            <person name="Fedorova T.V."/>
            <person name="Glazunova O.A."/>
            <person name="Landesman E.O."/>
            <person name="Moiseenko K.V."/>
            <person name="Psurtseva N.V."/>
            <person name="Savinova O.S."/>
            <person name="Shakhova N.V."/>
            <person name="Tyazhelova T.V."/>
            <person name="Vasina D.V."/>
        </authorList>
    </citation>
    <scope>NUCLEOTIDE SEQUENCE [LARGE SCALE GENOMIC DNA]</scope>
    <source>
        <strain evidence="7 8">LE-BIN_3174</strain>
    </source>
</reference>
<feature type="compositionally biased region" description="Basic residues" evidence="4">
    <location>
        <begin position="461"/>
        <end position="474"/>
    </location>
</feature>
<feature type="domain" description="Origin recognition complex subunit 5 C-terminal" evidence="5">
    <location>
        <begin position="427"/>
        <end position="588"/>
    </location>
</feature>
<feature type="region of interest" description="Disordered" evidence="4">
    <location>
        <begin position="396"/>
        <end position="422"/>
    </location>
</feature>
<evidence type="ECO:0000259" key="5">
    <source>
        <dbReference type="Pfam" id="PF14630"/>
    </source>
</evidence>
<dbReference type="GO" id="GO:0003688">
    <property type="term" value="F:DNA replication origin binding"/>
    <property type="evidence" value="ECO:0007669"/>
    <property type="project" value="TreeGrafter"/>
</dbReference>
<evidence type="ECO:0000256" key="1">
    <source>
        <dbReference type="ARBA" id="ARBA00004123"/>
    </source>
</evidence>
<protein>
    <recommendedName>
        <fullName evidence="9">Origin recognition complex subunit 5</fullName>
    </recommendedName>
</protein>
<proteinExistence type="predicted"/>
<dbReference type="GO" id="GO:0005664">
    <property type="term" value="C:nuclear origin of replication recognition complex"/>
    <property type="evidence" value="ECO:0007669"/>
    <property type="project" value="TreeGrafter"/>
</dbReference>
<comment type="caution">
    <text evidence="7">The sequence shown here is derived from an EMBL/GenBank/DDBJ whole genome shotgun (WGS) entry which is preliminary data.</text>
</comment>
<organism evidence="7 8">
    <name type="scientific">Steccherinum ochraceum</name>
    <dbReference type="NCBI Taxonomy" id="92696"/>
    <lineage>
        <taxon>Eukaryota</taxon>
        <taxon>Fungi</taxon>
        <taxon>Dikarya</taxon>
        <taxon>Basidiomycota</taxon>
        <taxon>Agaricomycotina</taxon>
        <taxon>Agaricomycetes</taxon>
        <taxon>Polyporales</taxon>
        <taxon>Steccherinaceae</taxon>
        <taxon>Steccherinum</taxon>
    </lineage>
</organism>
<feature type="compositionally biased region" description="Acidic residues" evidence="4">
    <location>
        <begin position="304"/>
        <end position="318"/>
    </location>
</feature>
<feature type="region of interest" description="Disordered" evidence="4">
    <location>
        <begin position="452"/>
        <end position="479"/>
    </location>
</feature>
<dbReference type="InterPro" id="IPR020796">
    <property type="entry name" value="ORC5"/>
</dbReference>
<evidence type="ECO:0000256" key="2">
    <source>
        <dbReference type="ARBA" id="ARBA00022705"/>
    </source>
</evidence>
<feature type="region of interest" description="Disordered" evidence="4">
    <location>
        <begin position="293"/>
        <end position="341"/>
    </location>
</feature>
<dbReference type="OrthoDB" id="365981at2759"/>
<evidence type="ECO:0008006" key="9">
    <source>
        <dbReference type="Google" id="ProtNLM"/>
    </source>
</evidence>
<name>A0A4R0R757_9APHY</name>
<dbReference type="Pfam" id="PF14630">
    <property type="entry name" value="ORC5_C"/>
    <property type="match status" value="1"/>
</dbReference>
<comment type="subcellular location">
    <subcellularLocation>
        <location evidence="1">Nucleus</location>
    </subcellularLocation>
</comment>
<accession>A0A4R0R757</accession>
<evidence type="ECO:0000259" key="6">
    <source>
        <dbReference type="Pfam" id="PF21639"/>
    </source>
</evidence>
<keyword evidence="2" id="KW-0235">DNA replication</keyword>
<dbReference type="InterPro" id="IPR048866">
    <property type="entry name" value="ORC5_lid"/>
</dbReference>
<dbReference type="STRING" id="92696.A0A4R0R757"/>
<evidence type="ECO:0000313" key="8">
    <source>
        <dbReference type="Proteomes" id="UP000292702"/>
    </source>
</evidence>
<dbReference type="AlphaFoldDB" id="A0A4R0R757"/>
<feature type="compositionally biased region" description="Low complexity" evidence="4">
    <location>
        <begin position="396"/>
        <end position="408"/>
    </location>
</feature>
<dbReference type="InterPro" id="IPR047088">
    <property type="entry name" value="ORC5_C"/>
</dbReference>
<dbReference type="EMBL" id="RWJN01000308">
    <property type="protein sequence ID" value="TCD63312.1"/>
    <property type="molecule type" value="Genomic_DNA"/>
</dbReference>
<keyword evidence="3" id="KW-0539">Nucleus</keyword>
<sequence length="592" mass="65913">MATTAGYETLLAHLSTLIDVAPPPFIHVHDPHTPRISASLLRTLARRPQTSDPAFPTPHIAYACVNAVACFTPRLFYDTVLNALARWTPKWETGCENWTDDSGQRFNESVDGFVHGLRAVHSWLGQSGSSSKMSAKAKGKARDDGNAVRLVLIVERAERLKDNVPDLIVPLTRLAELAQIDLTTILHSELPWDQIRLTLGASPDPFYISVPALTKDTVATRLASTYPPLTSTSTSTLINPNTYHPAFHRLYTHFVSAVVSVCWAFVTDPDELAYVVAARWPGFVQPVVDEWEEQKRQHRRRGDEDMEVEEDVDADEQINEAQQHDREDGEDEELELTPPTEDTRLRLTRLFTPSISKALESLYPRLTSAQTWLLHNQPPSNLLSYAPQDAVAVLANSQQSNHSSTQTKQLKHQAGGGDSGEIKLEKLPRMAKFVLIAAFLASTNPAKTDMRMFGRGLDERKKRKRPSSPRKKGSAKAGAVKIPQRLLGPLTFPLDRLLAILGVLLEEHDSDVRPPMPEYNDVPGSYTETELARVAIYAQVNHLASMHLLHRASSPDRLELSPSFKCGISYDGALRLARDVDVKLHDLLWEAA</sequence>